<dbReference type="Proteomes" id="UP000637002">
    <property type="component" value="Unassembled WGS sequence"/>
</dbReference>
<feature type="domain" description="SnoaL-like" evidence="1">
    <location>
        <begin position="21"/>
        <end position="143"/>
    </location>
</feature>
<dbReference type="Pfam" id="PF13474">
    <property type="entry name" value="SnoaL_3"/>
    <property type="match status" value="1"/>
</dbReference>
<dbReference type="InterPro" id="IPR037401">
    <property type="entry name" value="SnoaL-like"/>
</dbReference>
<proteinExistence type="predicted"/>
<evidence type="ECO:0000313" key="3">
    <source>
        <dbReference type="Proteomes" id="UP000637002"/>
    </source>
</evidence>
<protein>
    <recommendedName>
        <fullName evidence="1">SnoaL-like domain-containing protein</fullName>
    </recommendedName>
</protein>
<keyword evidence="3" id="KW-1185">Reference proteome</keyword>
<dbReference type="EMBL" id="BMGG01000010">
    <property type="protein sequence ID" value="GGC86911.1"/>
    <property type="molecule type" value="Genomic_DNA"/>
</dbReference>
<evidence type="ECO:0000313" key="2">
    <source>
        <dbReference type="EMBL" id="GGC86911.1"/>
    </source>
</evidence>
<evidence type="ECO:0000259" key="1">
    <source>
        <dbReference type="Pfam" id="PF13474"/>
    </source>
</evidence>
<dbReference type="SUPFAM" id="SSF54427">
    <property type="entry name" value="NTF2-like"/>
    <property type="match status" value="1"/>
</dbReference>
<dbReference type="InterPro" id="IPR032710">
    <property type="entry name" value="NTF2-like_dom_sf"/>
</dbReference>
<reference evidence="2" key="1">
    <citation type="journal article" date="2014" name="Int. J. Syst. Evol. Microbiol.">
        <title>Complete genome sequence of Corynebacterium casei LMG S-19264T (=DSM 44701T), isolated from a smear-ripened cheese.</title>
        <authorList>
            <consortium name="US DOE Joint Genome Institute (JGI-PGF)"/>
            <person name="Walter F."/>
            <person name="Albersmeier A."/>
            <person name="Kalinowski J."/>
            <person name="Ruckert C."/>
        </authorList>
    </citation>
    <scope>NUCLEOTIDE SEQUENCE</scope>
    <source>
        <strain evidence="2">CGMCC 1.12919</strain>
    </source>
</reference>
<accession>A0A916UU35</accession>
<name>A0A916UU35_9HYPH</name>
<dbReference type="Gene3D" id="3.10.450.50">
    <property type="match status" value="1"/>
</dbReference>
<gene>
    <name evidence="2" type="ORF">GCM10010994_51050</name>
</gene>
<organism evidence="2 3">
    <name type="scientific">Chelatococcus reniformis</name>
    <dbReference type="NCBI Taxonomy" id="1494448"/>
    <lineage>
        <taxon>Bacteria</taxon>
        <taxon>Pseudomonadati</taxon>
        <taxon>Pseudomonadota</taxon>
        <taxon>Alphaproteobacteria</taxon>
        <taxon>Hyphomicrobiales</taxon>
        <taxon>Chelatococcaceae</taxon>
        <taxon>Chelatococcus</taxon>
    </lineage>
</organism>
<comment type="caution">
    <text evidence="2">The sequence shown here is derived from an EMBL/GenBank/DDBJ whole genome shotgun (WGS) entry which is preliminary data.</text>
</comment>
<sequence>MPDIHWVGGSDEDREAVAAQHEAYLVANSKFDWDHLMSVYSESSWATYFNLNGHTYDGRDHWIKLWKYYITQQETGYWRPFDMKGVISGDLATVWCHRNTQSTWFGGDDPMSPRREGKPFISRSTMIFCRQDGDWRCVHVHFSESRSEEPRPGGI</sequence>
<reference evidence="2" key="2">
    <citation type="submission" date="2020-09" db="EMBL/GenBank/DDBJ databases">
        <authorList>
            <person name="Sun Q."/>
            <person name="Zhou Y."/>
        </authorList>
    </citation>
    <scope>NUCLEOTIDE SEQUENCE</scope>
    <source>
        <strain evidence="2">CGMCC 1.12919</strain>
    </source>
</reference>
<dbReference type="AlphaFoldDB" id="A0A916UU35"/>